<name>A0A8J3YCS1_9ACTN</name>
<dbReference type="GO" id="GO:0016705">
    <property type="term" value="F:oxidoreductase activity, acting on paired donors, with incorporation or reduction of molecular oxygen"/>
    <property type="evidence" value="ECO:0007669"/>
    <property type="project" value="InterPro"/>
</dbReference>
<dbReference type="GO" id="GO:0020037">
    <property type="term" value="F:heme binding"/>
    <property type="evidence" value="ECO:0007669"/>
    <property type="project" value="InterPro"/>
</dbReference>
<dbReference type="Gene3D" id="1.10.630.10">
    <property type="entry name" value="Cytochrome P450"/>
    <property type="match status" value="1"/>
</dbReference>
<dbReference type="Pfam" id="PF00067">
    <property type="entry name" value="p450"/>
    <property type="match status" value="1"/>
</dbReference>
<dbReference type="InterPro" id="IPR001128">
    <property type="entry name" value="Cyt_P450"/>
</dbReference>
<comment type="similarity">
    <text evidence="1">Belongs to the cytochrome P450 family.</text>
</comment>
<keyword evidence="5" id="KW-0408">Iron</keyword>
<dbReference type="AlphaFoldDB" id="A0A8J3YCS1"/>
<keyword evidence="4" id="KW-0560">Oxidoreductase</keyword>
<gene>
    <name evidence="7" type="ORF">Sya03_47170</name>
</gene>
<accession>A0A8J3YCS1</accession>
<dbReference type="InterPro" id="IPR050196">
    <property type="entry name" value="Cytochrome_P450_Monoox"/>
</dbReference>
<organism evidence="7 8">
    <name type="scientific">Spirilliplanes yamanashiensis</name>
    <dbReference type="NCBI Taxonomy" id="42233"/>
    <lineage>
        <taxon>Bacteria</taxon>
        <taxon>Bacillati</taxon>
        <taxon>Actinomycetota</taxon>
        <taxon>Actinomycetes</taxon>
        <taxon>Micromonosporales</taxon>
        <taxon>Micromonosporaceae</taxon>
        <taxon>Spirilliplanes</taxon>
    </lineage>
</organism>
<dbReference type="PANTHER" id="PTHR24291:SF50">
    <property type="entry name" value="BIFUNCTIONAL ALBAFLAVENONE MONOOXYGENASE_TERPENE SYNTHASE"/>
    <property type="match status" value="1"/>
</dbReference>
<evidence type="ECO:0000256" key="5">
    <source>
        <dbReference type="ARBA" id="ARBA00023004"/>
    </source>
</evidence>
<evidence type="ECO:0008006" key="9">
    <source>
        <dbReference type="Google" id="ProtNLM"/>
    </source>
</evidence>
<reference evidence="7" key="1">
    <citation type="submission" date="2021-01" db="EMBL/GenBank/DDBJ databases">
        <title>Whole genome shotgun sequence of Spirilliplanes yamanashiensis NBRC 15828.</title>
        <authorList>
            <person name="Komaki H."/>
            <person name="Tamura T."/>
        </authorList>
    </citation>
    <scope>NUCLEOTIDE SEQUENCE</scope>
    <source>
        <strain evidence="7">NBRC 15828</strain>
    </source>
</reference>
<dbReference type="SUPFAM" id="SSF48264">
    <property type="entry name" value="Cytochrome P450"/>
    <property type="match status" value="1"/>
</dbReference>
<evidence type="ECO:0000256" key="2">
    <source>
        <dbReference type="ARBA" id="ARBA00022617"/>
    </source>
</evidence>
<evidence type="ECO:0000256" key="6">
    <source>
        <dbReference type="ARBA" id="ARBA00023033"/>
    </source>
</evidence>
<evidence type="ECO:0000256" key="4">
    <source>
        <dbReference type="ARBA" id="ARBA00023002"/>
    </source>
</evidence>
<keyword evidence="2" id="KW-0349">Heme</keyword>
<keyword evidence="6" id="KW-0503">Monooxygenase</keyword>
<comment type="caution">
    <text evidence="7">The sequence shown here is derived from an EMBL/GenBank/DDBJ whole genome shotgun (WGS) entry which is preliminary data.</text>
</comment>
<evidence type="ECO:0000256" key="3">
    <source>
        <dbReference type="ARBA" id="ARBA00022723"/>
    </source>
</evidence>
<evidence type="ECO:0000313" key="7">
    <source>
        <dbReference type="EMBL" id="GIJ05365.1"/>
    </source>
</evidence>
<proteinExistence type="inferred from homology"/>
<protein>
    <recommendedName>
        <fullName evidence="9">Cytochrome P450</fullName>
    </recommendedName>
</protein>
<dbReference type="Proteomes" id="UP000652013">
    <property type="component" value="Unassembled WGS sequence"/>
</dbReference>
<dbReference type="InterPro" id="IPR036396">
    <property type="entry name" value="Cyt_P450_sf"/>
</dbReference>
<keyword evidence="3" id="KW-0479">Metal-binding</keyword>
<dbReference type="GO" id="GO:0005506">
    <property type="term" value="F:iron ion binding"/>
    <property type="evidence" value="ECO:0007669"/>
    <property type="project" value="InterPro"/>
</dbReference>
<dbReference type="RefSeq" id="WP_239107793.1">
    <property type="nucleotide sequence ID" value="NZ_BAAAGJ010000011.1"/>
</dbReference>
<sequence>MPAGPVPAAADVPDRFTPAAVAARHRYAWFPFAGGPRACIGNHVAMTEAVVALAVLLRAGTLHTAAAPVPLATGITLRPAGAVACRFVPRRTGGGS</sequence>
<dbReference type="GO" id="GO:0004497">
    <property type="term" value="F:monooxygenase activity"/>
    <property type="evidence" value="ECO:0007669"/>
    <property type="project" value="UniProtKB-KW"/>
</dbReference>
<dbReference type="PANTHER" id="PTHR24291">
    <property type="entry name" value="CYTOCHROME P450 FAMILY 4"/>
    <property type="match status" value="1"/>
</dbReference>
<dbReference type="EMBL" id="BOOY01000033">
    <property type="protein sequence ID" value="GIJ05365.1"/>
    <property type="molecule type" value="Genomic_DNA"/>
</dbReference>
<keyword evidence="8" id="KW-1185">Reference proteome</keyword>
<evidence type="ECO:0000313" key="8">
    <source>
        <dbReference type="Proteomes" id="UP000652013"/>
    </source>
</evidence>
<evidence type="ECO:0000256" key="1">
    <source>
        <dbReference type="ARBA" id="ARBA00010617"/>
    </source>
</evidence>